<dbReference type="Pfam" id="PF25597">
    <property type="entry name" value="SH3_retrovirus"/>
    <property type="match status" value="1"/>
</dbReference>
<dbReference type="GO" id="GO:0003676">
    <property type="term" value="F:nucleic acid binding"/>
    <property type="evidence" value="ECO:0007669"/>
    <property type="project" value="InterPro"/>
</dbReference>
<dbReference type="InterPro" id="IPR057670">
    <property type="entry name" value="SH3_retrovirus"/>
</dbReference>
<dbReference type="PANTHER" id="PTHR11439">
    <property type="entry name" value="GAG-POL-RELATED RETROTRANSPOSON"/>
    <property type="match status" value="1"/>
</dbReference>
<gene>
    <name evidence="3" type="ORF">UBRO_21019</name>
</gene>
<sequence>MGKGDGTIASYLLKLVHFNLSTHFSSQTEFTSVLVAIDDASSFTYVKPLCSKANTLHILQEWIKYAEIQTGHQLKTICSDNRGEWSSNIATHWQNEASFRWQKSSVYTTIPAIFMGYHEEDKGWKLLSPKHNPSVFWSNSVRFLEDQCWEDRTNTMPIKETNAIFYNDIADIEDLSYSKEDEFDEELTQPLEDIYHPPSEEDLALEGDLFLPEPSEISPQNLLCNQNYQQFHQKWLQMDSLRNCGLLVDLLDPIYQAKAQLTSTALQPTVKQALNGFSQRSGIDYDKIFAPVVPQDAIHTILSIAARQDWELDSIDVTQAYLNASLHHEVYLKPPKGADIPKGKVYKLIKGLYGLKQSGCKWNLELDAHLQSMGFLSLSCAPCIYLRGTGETKVIIAIYVDDMLITGPKQSIINAVKTAITDKWKITDNGPAKEFLKIKVTCHHQQLTISLDQQAYIEGIIKEWLPNGGKSWSPMDASPTMMPPDFVPPEDVKQQYPSLVGKLMWVSNTVRPDICFTVNTLAQHISRPSPDTMQVALKVIKYLNQTKDEVFSLGNEKANTPPPPIVTYTDANWASNPNTDRRSTSGSVTMVFGSLVGWKSHVQKCVSLSAVEDEFMAASEATREALFYRYLL</sequence>
<evidence type="ECO:0000313" key="3">
    <source>
        <dbReference type="EMBL" id="SAM86010.1"/>
    </source>
</evidence>
<name>A0A1K0GD68_9BASI</name>
<dbReference type="InterPro" id="IPR012337">
    <property type="entry name" value="RNaseH-like_sf"/>
</dbReference>
<dbReference type="Gene3D" id="3.30.420.10">
    <property type="entry name" value="Ribonuclease H-like superfamily/Ribonuclease H"/>
    <property type="match status" value="1"/>
</dbReference>
<organism evidence="3 4">
    <name type="scientific">Ustilago bromivora</name>
    <dbReference type="NCBI Taxonomy" id="307758"/>
    <lineage>
        <taxon>Eukaryota</taxon>
        <taxon>Fungi</taxon>
        <taxon>Dikarya</taxon>
        <taxon>Basidiomycota</taxon>
        <taxon>Ustilaginomycotina</taxon>
        <taxon>Ustilaginomycetes</taxon>
        <taxon>Ustilaginales</taxon>
        <taxon>Ustilaginaceae</taxon>
        <taxon>Ustilago</taxon>
    </lineage>
</organism>
<accession>A0A1K0GD68</accession>
<dbReference type="SUPFAM" id="SSF53098">
    <property type="entry name" value="Ribonuclease H-like"/>
    <property type="match status" value="1"/>
</dbReference>
<proteinExistence type="predicted"/>
<reference evidence="4" key="1">
    <citation type="submission" date="2016-04" db="EMBL/GenBank/DDBJ databases">
        <authorList>
            <person name="Guldener U."/>
            <person name="Guldener U."/>
        </authorList>
    </citation>
    <scope>NUCLEOTIDE SEQUENCE [LARGE SCALE GENOMIC DNA]</scope>
    <source>
        <strain evidence="4">UB2112</strain>
    </source>
</reference>
<dbReference type="InterPro" id="IPR013103">
    <property type="entry name" value="RVT_2"/>
</dbReference>
<feature type="domain" description="Reverse transcriptase Ty1/copia-type" evidence="1">
    <location>
        <begin position="273"/>
        <end position="463"/>
    </location>
</feature>
<dbReference type="CDD" id="cd09272">
    <property type="entry name" value="RNase_HI_RT_Ty1"/>
    <property type="match status" value="1"/>
</dbReference>
<dbReference type="InterPro" id="IPR036397">
    <property type="entry name" value="RNaseH_sf"/>
</dbReference>
<feature type="domain" description="Retroviral polymerase SH3-like" evidence="2">
    <location>
        <begin position="110"/>
        <end position="154"/>
    </location>
</feature>
<protein>
    <submittedName>
        <fullName evidence="3">Uncharacterized protein</fullName>
    </submittedName>
</protein>
<dbReference type="AlphaFoldDB" id="A0A1K0GD68"/>
<evidence type="ECO:0000313" key="4">
    <source>
        <dbReference type="Proteomes" id="UP000179920"/>
    </source>
</evidence>
<dbReference type="Proteomes" id="UP000179920">
    <property type="component" value="Chromosome XX"/>
</dbReference>
<dbReference type="InterPro" id="IPR043502">
    <property type="entry name" value="DNA/RNA_pol_sf"/>
</dbReference>
<evidence type="ECO:0000259" key="2">
    <source>
        <dbReference type="Pfam" id="PF25597"/>
    </source>
</evidence>
<dbReference type="SUPFAM" id="SSF56672">
    <property type="entry name" value="DNA/RNA polymerases"/>
    <property type="match status" value="1"/>
</dbReference>
<dbReference type="EMBL" id="LT558136">
    <property type="protein sequence ID" value="SAM86010.1"/>
    <property type="molecule type" value="Genomic_DNA"/>
</dbReference>
<dbReference type="PANTHER" id="PTHR11439:SF483">
    <property type="entry name" value="PEPTIDE SYNTHASE GLIP-LIKE, PUTATIVE (AFU_ORTHOLOGUE AFUA_3G12920)-RELATED"/>
    <property type="match status" value="1"/>
</dbReference>
<evidence type="ECO:0000259" key="1">
    <source>
        <dbReference type="Pfam" id="PF07727"/>
    </source>
</evidence>
<dbReference type="Pfam" id="PF07727">
    <property type="entry name" value="RVT_2"/>
    <property type="match status" value="1"/>
</dbReference>